<proteinExistence type="predicted"/>
<evidence type="ECO:0000313" key="1">
    <source>
        <dbReference type="EMBL" id="GAO50507.1"/>
    </source>
</evidence>
<reference evidence="1 2" key="2">
    <citation type="journal article" date="2014" name="J. Gen. Appl. Microbiol.">
        <title>The early diverging ascomycetous budding yeast Saitoella complicata has three histone deacetylases belonging to the Clr6, Hos2, and Rpd3 lineages.</title>
        <authorList>
            <person name="Nishida H."/>
            <person name="Matsumoto T."/>
            <person name="Kondo S."/>
            <person name="Hamamoto M."/>
            <person name="Yoshikawa H."/>
        </authorList>
    </citation>
    <scope>NUCLEOTIDE SEQUENCE [LARGE SCALE GENOMIC DNA]</scope>
    <source>
        <strain evidence="1 2">NRRL Y-17804</strain>
    </source>
</reference>
<dbReference type="EMBL" id="BACD03000033">
    <property type="protein sequence ID" value="GAO50507.1"/>
    <property type="molecule type" value="Genomic_DNA"/>
</dbReference>
<gene>
    <name evidence="1" type="ORF">G7K_4631-t1</name>
</gene>
<comment type="caution">
    <text evidence="1">The sequence shown here is derived from an EMBL/GenBank/DDBJ whole genome shotgun (WGS) entry which is preliminary data.</text>
</comment>
<keyword evidence="2" id="KW-1185">Reference proteome</keyword>
<reference evidence="1 2" key="3">
    <citation type="journal article" date="2015" name="Genome Announc.">
        <title>Draft Genome Sequence of the Archiascomycetous Yeast Saitoella complicata.</title>
        <authorList>
            <person name="Yamauchi K."/>
            <person name="Kondo S."/>
            <person name="Hamamoto M."/>
            <person name="Takahashi Y."/>
            <person name="Ogura Y."/>
            <person name="Hayashi T."/>
            <person name="Nishida H."/>
        </authorList>
    </citation>
    <scope>NUCLEOTIDE SEQUENCE [LARGE SCALE GENOMIC DNA]</scope>
    <source>
        <strain evidence="1 2">NRRL Y-17804</strain>
    </source>
</reference>
<dbReference type="AlphaFoldDB" id="A0A0E9NKV4"/>
<accession>A0A0E9NKV4</accession>
<reference evidence="1 2" key="1">
    <citation type="journal article" date="2011" name="J. Gen. Appl. Microbiol.">
        <title>Draft genome sequencing of the enigmatic yeast Saitoella complicata.</title>
        <authorList>
            <person name="Nishida H."/>
            <person name="Hamamoto M."/>
            <person name="Sugiyama J."/>
        </authorList>
    </citation>
    <scope>NUCLEOTIDE SEQUENCE [LARGE SCALE GENOMIC DNA]</scope>
    <source>
        <strain evidence="1 2">NRRL Y-17804</strain>
    </source>
</reference>
<protein>
    <submittedName>
        <fullName evidence="1">Uncharacterized protein</fullName>
    </submittedName>
</protein>
<dbReference type="Proteomes" id="UP000033140">
    <property type="component" value="Unassembled WGS sequence"/>
</dbReference>
<organism evidence="1 2">
    <name type="scientific">Saitoella complicata (strain BCRC 22490 / CBS 7301 / JCM 7358 / NBRC 10748 / NRRL Y-17804)</name>
    <dbReference type="NCBI Taxonomy" id="698492"/>
    <lineage>
        <taxon>Eukaryota</taxon>
        <taxon>Fungi</taxon>
        <taxon>Dikarya</taxon>
        <taxon>Ascomycota</taxon>
        <taxon>Taphrinomycotina</taxon>
        <taxon>Taphrinomycotina incertae sedis</taxon>
        <taxon>Saitoella</taxon>
    </lineage>
</organism>
<sequence length="130" mass="14439">MFSADEDPVPFLACVKKTELVMRIIMSPTFPRDRYDFVHLCVGIDAFREEFPKIMEGTNYSAASGLGSNVNSEHPQKPKIVIAGSGFSDDEVDELERVKYADSVTWYRAPTTNKDIFGPDTDLTGIGKNA</sequence>
<name>A0A0E9NKV4_SAICN</name>
<evidence type="ECO:0000313" key="2">
    <source>
        <dbReference type="Proteomes" id="UP000033140"/>
    </source>
</evidence>
<dbReference type="STRING" id="698492.A0A0E9NKV4"/>